<dbReference type="Proteomes" id="UP000002051">
    <property type="component" value="Unassembled WGS sequence"/>
</dbReference>
<proteinExistence type="inferred from homology"/>
<dbReference type="GO" id="GO:0016607">
    <property type="term" value="C:nuclear speck"/>
    <property type="evidence" value="ECO:0007669"/>
    <property type="project" value="UniProtKB-SubCell"/>
</dbReference>
<dbReference type="GO" id="GO:0006334">
    <property type="term" value="P:nucleosome assembly"/>
    <property type="evidence" value="ECO:0007669"/>
    <property type="project" value="InterPro"/>
</dbReference>
<evidence type="ECO:0000256" key="5">
    <source>
        <dbReference type="ARBA" id="ARBA00022728"/>
    </source>
</evidence>
<evidence type="ECO:0000256" key="4">
    <source>
        <dbReference type="ARBA" id="ARBA00022664"/>
    </source>
</evidence>
<dbReference type="InterPro" id="IPR000504">
    <property type="entry name" value="RRM_dom"/>
</dbReference>
<comment type="similarity">
    <text evidence="10">Belongs to the splicing factor SR family. SR subfamily.</text>
</comment>
<keyword evidence="16" id="KW-0238">DNA-binding</keyword>
<dbReference type="HOGENOM" id="CLU_012062_34_0_1"/>
<dbReference type="SUPFAM" id="SSF54928">
    <property type="entry name" value="RNA-binding domain, RBD"/>
    <property type="match status" value="1"/>
</dbReference>
<dbReference type="InterPro" id="IPR035979">
    <property type="entry name" value="RBD_domain_sf"/>
</dbReference>
<dbReference type="Pfam" id="PF00076">
    <property type="entry name" value="RRM_1"/>
    <property type="match status" value="2"/>
</dbReference>
<feature type="region of interest" description="Disordered" evidence="12">
    <location>
        <begin position="363"/>
        <end position="387"/>
    </location>
</feature>
<reference evidence="17" key="3">
    <citation type="submission" date="2015-04" db="UniProtKB">
        <authorList>
            <consortium name="EnsemblPlants"/>
        </authorList>
    </citation>
    <scope>IDENTIFICATION</scope>
    <source>
        <strain evidence="17">cv. Jemalong A17</strain>
    </source>
</reference>
<evidence type="ECO:0000256" key="11">
    <source>
        <dbReference type="PROSITE-ProRule" id="PRU00176"/>
    </source>
</evidence>
<feature type="compositionally biased region" description="Polar residues" evidence="12">
    <location>
        <begin position="222"/>
        <end position="236"/>
    </location>
</feature>
<dbReference type="AlphaFoldDB" id="G7IEL3"/>
<evidence type="ECO:0000313" key="18">
    <source>
        <dbReference type="Proteomes" id="UP000002051"/>
    </source>
</evidence>
<dbReference type="STRING" id="3880.G7IEL3"/>
<dbReference type="InterPro" id="IPR005818">
    <property type="entry name" value="Histone_H1/H5_H15"/>
</dbReference>
<dbReference type="GO" id="GO:0005634">
    <property type="term" value="C:nucleus"/>
    <property type="evidence" value="ECO:0000318"/>
    <property type="project" value="GO_Central"/>
</dbReference>
<accession>G7IEL3</accession>
<dbReference type="SMART" id="SM00360">
    <property type="entry name" value="RRM"/>
    <property type="match status" value="2"/>
</dbReference>
<dbReference type="EMBL" id="PSQE01000001">
    <property type="protein sequence ID" value="RHN81088.1"/>
    <property type="molecule type" value="Genomic_DNA"/>
</dbReference>
<keyword evidence="4" id="KW-0507">mRNA processing</keyword>
<dbReference type="Gene3D" id="1.10.10.10">
    <property type="entry name" value="Winged helix-like DNA-binding domain superfamily/Winged helix DNA-binding domain"/>
    <property type="match status" value="1"/>
</dbReference>
<dbReference type="EMBL" id="CM001217">
    <property type="protein sequence ID" value="AES61744.2"/>
    <property type="molecule type" value="Genomic_DNA"/>
</dbReference>
<feature type="domain" description="RRM" evidence="13">
    <location>
        <begin position="7"/>
        <end position="82"/>
    </location>
</feature>
<keyword evidence="18" id="KW-1185">Reference proteome</keyword>
<dbReference type="EnsemblPlants" id="AES61744">
    <property type="protein sequence ID" value="AES61744"/>
    <property type="gene ID" value="MTR_1g088180"/>
</dbReference>
<keyword evidence="8" id="KW-0508">mRNA splicing</keyword>
<dbReference type="eggNOG" id="KOG0105">
    <property type="taxonomic scope" value="Eukaryota"/>
</dbReference>
<evidence type="ECO:0000256" key="2">
    <source>
        <dbReference type="ARBA" id="ARBA00004642"/>
    </source>
</evidence>
<reference evidence="15 18" key="1">
    <citation type="journal article" date="2011" name="Nature">
        <title>The Medicago genome provides insight into the evolution of rhizobial symbioses.</title>
        <authorList>
            <person name="Young N.D."/>
            <person name="Debelle F."/>
            <person name="Oldroyd G.E."/>
            <person name="Geurts R."/>
            <person name="Cannon S.B."/>
            <person name="Udvardi M.K."/>
            <person name="Benedito V.A."/>
            <person name="Mayer K.F."/>
            <person name="Gouzy J."/>
            <person name="Schoof H."/>
            <person name="Van de Peer Y."/>
            <person name="Proost S."/>
            <person name="Cook D.R."/>
            <person name="Meyers B.C."/>
            <person name="Spannagl M."/>
            <person name="Cheung F."/>
            <person name="De Mita S."/>
            <person name="Krishnakumar V."/>
            <person name="Gundlach H."/>
            <person name="Zhou S."/>
            <person name="Mudge J."/>
            <person name="Bharti A.K."/>
            <person name="Murray J.D."/>
            <person name="Naoumkina M.A."/>
            <person name="Rosen B."/>
            <person name="Silverstein K.A."/>
            <person name="Tang H."/>
            <person name="Rombauts S."/>
            <person name="Zhao P.X."/>
            <person name="Zhou P."/>
            <person name="Barbe V."/>
            <person name="Bardou P."/>
            <person name="Bechner M."/>
            <person name="Bellec A."/>
            <person name="Berger A."/>
            <person name="Berges H."/>
            <person name="Bidwell S."/>
            <person name="Bisseling T."/>
            <person name="Choisne N."/>
            <person name="Couloux A."/>
            <person name="Denny R."/>
            <person name="Deshpande S."/>
            <person name="Dai X."/>
            <person name="Doyle J.J."/>
            <person name="Dudez A.M."/>
            <person name="Farmer A.D."/>
            <person name="Fouteau S."/>
            <person name="Franken C."/>
            <person name="Gibelin C."/>
            <person name="Gish J."/>
            <person name="Goldstein S."/>
            <person name="Gonzalez A.J."/>
            <person name="Green P.J."/>
            <person name="Hallab A."/>
            <person name="Hartog M."/>
            <person name="Hua A."/>
            <person name="Humphray S.J."/>
            <person name="Jeong D.H."/>
            <person name="Jing Y."/>
            <person name="Jocker A."/>
            <person name="Kenton S.M."/>
            <person name="Kim D.J."/>
            <person name="Klee K."/>
            <person name="Lai H."/>
            <person name="Lang C."/>
            <person name="Lin S."/>
            <person name="Macmil S.L."/>
            <person name="Magdelenat G."/>
            <person name="Matthews L."/>
            <person name="McCorrison J."/>
            <person name="Monaghan E.L."/>
            <person name="Mun J.H."/>
            <person name="Najar F.Z."/>
            <person name="Nicholson C."/>
            <person name="Noirot C."/>
            <person name="O'Bleness M."/>
            <person name="Paule C.R."/>
            <person name="Poulain J."/>
            <person name="Prion F."/>
            <person name="Qin B."/>
            <person name="Qu C."/>
            <person name="Retzel E.F."/>
            <person name="Riddle C."/>
            <person name="Sallet E."/>
            <person name="Samain S."/>
            <person name="Samson N."/>
            <person name="Sanders I."/>
            <person name="Saurat O."/>
            <person name="Scarpelli C."/>
            <person name="Schiex T."/>
            <person name="Segurens B."/>
            <person name="Severin A.J."/>
            <person name="Sherrier D.J."/>
            <person name="Shi R."/>
            <person name="Sims S."/>
            <person name="Singer S.R."/>
            <person name="Sinharoy S."/>
            <person name="Sterck L."/>
            <person name="Viollet A."/>
            <person name="Wang B.B."/>
            <person name="Wang K."/>
            <person name="Wang M."/>
            <person name="Wang X."/>
            <person name="Warfsmann J."/>
            <person name="Weissenbach J."/>
            <person name="White D.D."/>
            <person name="White J.D."/>
            <person name="Wiley G.B."/>
            <person name="Wincker P."/>
            <person name="Xing Y."/>
            <person name="Yang L."/>
            <person name="Yao Z."/>
            <person name="Ying F."/>
            <person name="Zhai J."/>
            <person name="Zhou L."/>
            <person name="Zuber A."/>
            <person name="Denarie J."/>
            <person name="Dixon R.A."/>
            <person name="May G.D."/>
            <person name="Schwartz D.C."/>
            <person name="Rogers J."/>
            <person name="Quetier F."/>
            <person name="Town C.D."/>
            <person name="Roe B.A."/>
        </authorList>
    </citation>
    <scope>NUCLEOTIDE SEQUENCE [LARGE SCALE GENOMIC DNA]</scope>
    <source>
        <strain evidence="15">A17</strain>
        <strain evidence="17 18">cv. Jemalong A17</strain>
    </source>
</reference>
<dbReference type="InterPro" id="IPR036390">
    <property type="entry name" value="WH_DNA-bd_sf"/>
</dbReference>
<dbReference type="PROSITE" id="PS51504">
    <property type="entry name" value="H15"/>
    <property type="match status" value="1"/>
</dbReference>
<evidence type="ECO:0000256" key="7">
    <source>
        <dbReference type="ARBA" id="ARBA00022884"/>
    </source>
</evidence>
<dbReference type="Pfam" id="PF00538">
    <property type="entry name" value="Linker_histone"/>
    <property type="match status" value="1"/>
</dbReference>
<evidence type="ECO:0000259" key="14">
    <source>
        <dbReference type="PROSITE" id="PS51504"/>
    </source>
</evidence>
<evidence type="ECO:0000313" key="16">
    <source>
        <dbReference type="EMBL" id="RHN81088.1"/>
    </source>
</evidence>
<dbReference type="PROSITE" id="PS50102">
    <property type="entry name" value="RRM"/>
    <property type="match status" value="2"/>
</dbReference>
<feature type="compositionally biased region" description="Basic residues" evidence="12">
    <location>
        <begin position="271"/>
        <end position="291"/>
    </location>
</feature>
<dbReference type="GO" id="GO:0003729">
    <property type="term" value="F:mRNA binding"/>
    <property type="evidence" value="ECO:0000318"/>
    <property type="project" value="GO_Central"/>
</dbReference>
<dbReference type="GO" id="GO:0005681">
    <property type="term" value="C:spliceosomal complex"/>
    <property type="evidence" value="ECO:0007669"/>
    <property type="project" value="UniProtKB-KW"/>
</dbReference>
<dbReference type="Gene3D" id="3.30.70.330">
    <property type="match status" value="2"/>
</dbReference>
<keyword evidence="3" id="KW-0597">Phosphoprotein</keyword>
<feature type="compositionally biased region" description="Basic residues" evidence="12">
    <location>
        <begin position="204"/>
        <end position="216"/>
    </location>
</feature>
<feature type="domain" description="H15" evidence="14">
    <location>
        <begin position="288"/>
        <end position="358"/>
    </location>
</feature>
<feature type="domain" description="RRM" evidence="13">
    <location>
        <begin position="111"/>
        <end position="189"/>
    </location>
</feature>
<dbReference type="SMART" id="SM00526">
    <property type="entry name" value="H15"/>
    <property type="match status" value="1"/>
</dbReference>
<dbReference type="GO" id="GO:0000786">
    <property type="term" value="C:nucleosome"/>
    <property type="evidence" value="ECO:0007669"/>
    <property type="project" value="InterPro"/>
</dbReference>
<evidence type="ECO:0000259" key="13">
    <source>
        <dbReference type="PROSITE" id="PS50102"/>
    </source>
</evidence>
<dbReference type="FunFam" id="3.30.70.330:FF:000062">
    <property type="entry name" value="serine/arginine-rich splicing factor SR34A-like"/>
    <property type="match status" value="1"/>
</dbReference>
<dbReference type="SUPFAM" id="SSF46785">
    <property type="entry name" value="Winged helix' DNA-binding domain"/>
    <property type="match status" value="1"/>
</dbReference>
<dbReference type="GO" id="GO:0005737">
    <property type="term" value="C:cytoplasm"/>
    <property type="evidence" value="ECO:0000318"/>
    <property type="project" value="GO_Central"/>
</dbReference>
<evidence type="ECO:0000256" key="10">
    <source>
        <dbReference type="ARBA" id="ARBA00061121"/>
    </source>
</evidence>
<dbReference type="OrthoDB" id="1099063at2759"/>
<dbReference type="Proteomes" id="UP000265566">
    <property type="component" value="Chromosome 1"/>
</dbReference>
<dbReference type="Gramene" id="rna5085">
    <property type="protein sequence ID" value="RHN81088.1"/>
    <property type="gene ID" value="gene5085"/>
</dbReference>
<feature type="region of interest" description="Disordered" evidence="12">
    <location>
        <begin position="185"/>
        <end position="295"/>
    </location>
</feature>
<protein>
    <submittedName>
        <fullName evidence="15">ASF/SF2-like pre-mRNA splicing factor SRP32, putative</fullName>
    </submittedName>
    <submittedName>
        <fullName evidence="16">Putative winged helix-turn-helix DNA-binding domain, nucleotide-binding alpha-beta plait</fullName>
    </submittedName>
</protein>
<keyword evidence="9" id="KW-0539">Nucleus</keyword>
<dbReference type="InterPro" id="IPR050374">
    <property type="entry name" value="RRT5_SRSF_SR"/>
</dbReference>
<comment type="subcellular location">
    <subcellularLocation>
        <location evidence="1">Nucleus speckle</location>
    </subcellularLocation>
    <subcellularLocation>
        <location evidence="2">Nucleus</location>
        <location evidence="2">Nucleoplasm</location>
    </subcellularLocation>
</comment>
<evidence type="ECO:0000256" key="9">
    <source>
        <dbReference type="ARBA" id="ARBA00023242"/>
    </source>
</evidence>
<evidence type="ECO:0000256" key="3">
    <source>
        <dbReference type="ARBA" id="ARBA00022553"/>
    </source>
</evidence>
<accession>A0A0C3URK6</accession>
<reference evidence="15 18" key="2">
    <citation type="journal article" date="2014" name="BMC Genomics">
        <title>An improved genome release (version Mt4.0) for the model legume Medicago truncatula.</title>
        <authorList>
            <person name="Tang H."/>
            <person name="Krishnakumar V."/>
            <person name="Bidwell S."/>
            <person name="Rosen B."/>
            <person name="Chan A."/>
            <person name="Zhou S."/>
            <person name="Gentzbittel L."/>
            <person name="Childs K.L."/>
            <person name="Yandell M."/>
            <person name="Gundlach H."/>
            <person name="Mayer K.F."/>
            <person name="Schwartz D.C."/>
            <person name="Town C.D."/>
        </authorList>
    </citation>
    <scope>GENOME REANNOTATION</scope>
    <source>
        <strain evidence="17 18">cv. Jemalong A17</strain>
    </source>
</reference>
<evidence type="ECO:0000313" key="17">
    <source>
        <dbReference type="EnsemblPlants" id="AES61744"/>
    </source>
</evidence>
<evidence type="ECO:0000256" key="8">
    <source>
        <dbReference type="ARBA" id="ARBA00023187"/>
    </source>
</evidence>
<keyword evidence="7 11" id="KW-0694">RNA-binding</keyword>
<evidence type="ECO:0000256" key="6">
    <source>
        <dbReference type="ARBA" id="ARBA00022737"/>
    </source>
</evidence>
<reference evidence="16" key="4">
    <citation type="journal article" date="2018" name="Nat. Plants">
        <title>Whole-genome landscape of Medicago truncatula symbiotic genes.</title>
        <authorList>
            <person name="Pecrix Y."/>
            <person name="Gamas P."/>
            <person name="Carrere S."/>
        </authorList>
    </citation>
    <scope>NUCLEOTIDE SEQUENCE</scope>
    <source>
        <tissue evidence="16">Leaves</tissue>
    </source>
</reference>
<sequence>MSRHLSRTVYVGNLPGDIREREVKHLFMKYGHITRIDLKVPPRPPCYAFVVFKDALNADDAICECDGYDFDGCRLRVEAAHVGYCNSSSRDRYSIHSNGQGGRGVSSHSEYRVLVNRLPSSASCQDLKDHMRKAGAVCFSQVVHDGRVTTGIVDYTNCDDMKYAIKNLDGSEFQNAFSRSYVHVREYDSSRDSRSPGRGPSQSRGRRYSHSRRCSRSRSYSPGHSQSKFPKGKSSQRSPARLVSRSRSRSRSCSLSGPRSRPRSPLPLRNKSPKKHSASRSPSRSRTRSKSLSRMDNLIMEAISSLNEVGGSNETRIANFIEDHHGSPSNFKESLSARLKSLTSSGKLIKVKKYRIAPTSAYPERGRQSPALEGRQNASMNCDRDLSYSPTQSELDFQLAMIMSVSAQEAATFAEVEALIEEAAEAYVEAAGERLKGRNNPKDGDPCF</sequence>
<evidence type="ECO:0000256" key="1">
    <source>
        <dbReference type="ARBA" id="ARBA00004324"/>
    </source>
</evidence>
<dbReference type="InterPro" id="IPR012677">
    <property type="entry name" value="Nucleotide-bd_a/b_plait_sf"/>
</dbReference>
<evidence type="ECO:0000256" key="12">
    <source>
        <dbReference type="SAM" id="MobiDB-lite"/>
    </source>
</evidence>
<dbReference type="GO" id="GO:0003677">
    <property type="term" value="F:DNA binding"/>
    <property type="evidence" value="ECO:0007669"/>
    <property type="project" value="UniProtKB-KW"/>
</dbReference>
<keyword evidence="5" id="KW-0747">Spliceosome</keyword>
<keyword evidence="6" id="KW-0677">Repeat</keyword>
<dbReference type="PANTHER" id="PTHR23003">
    <property type="entry name" value="RNA RECOGNITION MOTIF RRM DOMAIN CONTAINING PROTEIN"/>
    <property type="match status" value="1"/>
</dbReference>
<dbReference type="PANTHER" id="PTHR23003:SF62">
    <property type="entry name" value="SERINE_ARGININE (SR)-TYPE SHUTTLING MRNA BINDING PROTEIN NPL3"/>
    <property type="match status" value="1"/>
</dbReference>
<feature type="compositionally biased region" description="Basic and acidic residues" evidence="12">
    <location>
        <begin position="185"/>
        <end position="195"/>
    </location>
</feature>
<dbReference type="InterPro" id="IPR036388">
    <property type="entry name" value="WH-like_DNA-bd_sf"/>
</dbReference>
<gene>
    <name evidence="15" type="ordered locus">MTR_1g088180</name>
    <name evidence="16" type="ORF">MtrunA17_Chr1g0195251</name>
</gene>
<name>G7IEL3_MEDTR</name>
<dbReference type="GO" id="GO:0006397">
    <property type="term" value="P:mRNA processing"/>
    <property type="evidence" value="ECO:0007669"/>
    <property type="project" value="UniProtKB-KW"/>
</dbReference>
<dbReference type="GO" id="GO:0008380">
    <property type="term" value="P:RNA splicing"/>
    <property type="evidence" value="ECO:0007669"/>
    <property type="project" value="UniProtKB-KW"/>
</dbReference>
<organism evidence="15 18">
    <name type="scientific">Medicago truncatula</name>
    <name type="common">Barrel medic</name>
    <name type="synonym">Medicago tribuloides</name>
    <dbReference type="NCBI Taxonomy" id="3880"/>
    <lineage>
        <taxon>Eukaryota</taxon>
        <taxon>Viridiplantae</taxon>
        <taxon>Streptophyta</taxon>
        <taxon>Embryophyta</taxon>
        <taxon>Tracheophyta</taxon>
        <taxon>Spermatophyta</taxon>
        <taxon>Magnoliopsida</taxon>
        <taxon>eudicotyledons</taxon>
        <taxon>Gunneridae</taxon>
        <taxon>Pentapetalae</taxon>
        <taxon>rosids</taxon>
        <taxon>fabids</taxon>
        <taxon>Fabales</taxon>
        <taxon>Fabaceae</taxon>
        <taxon>Papilionoideae</taxon>
        <taxon>50 kb inversion clade</taxon>
        <taxon>NPAAA clade</taxon>
        <taxon>Hologalegina</taxon>
        <taxon>IRL clade</taxon>
        <taxon>Trifolieae</taxon>
        <taxon>Medicago</taxon>
    </lineage>
</organism>
<evidence type="ECO:0000313" key="15">
    <source>
        <dbReference type="EMBL" id="AES61744.2"/>
    </source>
</evidence>